<dbReference type="PANTHER" id="PTHR30388:SF6">
    <property type="entry name" value="XANTHINE DEHYDROGENASE SUBUNIT A-RELATED"/>
    <property type="match status" value="1"/>
</dbReference>
<dbReference type="InterPro" id="IPR052698">
    <property type="entry name" value="MoCofactor_Util/Proc"/>
</dbReference>
<dbReference type="Pfam" id="PF13478">
    <property type="entry name" value="XdhC_C"/>
    <property type="match status" value="1"/>
</dbReference>
<evidence type="ECO:0000313" key="4">
    <source>
        <dbReference type="Proteomes" id="UP000007881"/>
    </source>
</evidence>
<keyword evidence="4" id="KW-1185">Reference proteome</keyword>
<dbReference type="EMBL" id="AP012338">
    <property type="protein sequence ID" value="BAM05226.1"/>
    <property type="molecule type" value="Genomic_DNA"/>
</dbReference>
<name>I0IIY8_PHYMF</name>
<dbReference type="Gene3D" id="3.40.50.720">
    <property type="entry name" value="NAD(P)-binding Rossmann-like Domain"/>
    <property type="match status" value="1"/>
</dbReference>
<evidence type="ECO:0000259" key="2">
    <source>
        <dbReference type="Pfam" id="PF13478"/>
    </source>
</evidence>
<dbReference type="InterPro" id="IPR014308">
    <property type="entry name" value="Xanthine_DH_XdhC"/>
</dbReference>
<proteinExistence type="predicted"/>
<dbReference type="AlphaFoldDB" id="I0IIY8"/>
<dbReference type="Pfam" id="PF02625">
    <property type="entry name" value="XdhC_CoxI"/>
    <property type="match status" value="1"/>
</dbReference>
<dbReference type="STRING" id="1142394.PSMK_30670"/>
<accession>I0IIY8</accession>
<dbReference type="eggNOG" id="COG1975">
    <property type="taxonomic scope" value="Bacteria"/>
</dbReference>
<evidence type="ECO:0000259" key="1">
    <source>
        <dbReference type="Pfam" id="PF02625"/>
    </source>
</evidence>
<dbReference type="RefSeq" id="WP_014438430.1">
    <property type="nucleotide sequence ID" value="NC_017080.1"/>
</dbReference>
<dbReference type="HOGENOM" id="CLU_041115_4_0_0"/>
<dbReference type="Proteomes" id="UP000007881">
    <property type="component" value="Chromosome"/>
</dbReference>
<feature type="domain" description="XdhC- CoxI" evidence="1">
    <location>
        <begin position="31"/>
        <end position="83"/>
    </location>
</feature>
<protein>
    <submittedName>
        <fullName evidence="3">Xanthine dehydrogenase accessory protein</fullName>
    </submittedName>
</protein>
<dbReference type="KEGG" id="phm:PSMK_30670"/>
<reference evidence="3 4" key="1">
    <citation type="submission" date="2012-02" db="EMBL/GenBank/DDBJ databases">
        <title>Complete genome sequence of Phycisphaera mikurensis NBRC 102666.</title>
        <authorList>
            <person name="Ankai A."/>
            <person name="Hosoyama A."/>
            <person name="Terui Y."/>
            <person name="Sekine M."/>
            <person name="Fukai R."/>
            <person name="Kato Y."/>
            <person name="Nakamura S."/>
            <person name="Yamada-Narita S."/>
            <person name="Kawakoshi A."/>
            <person name="Fukunaga Y."/>
            <person name="Yamazaki S."/>
            <person name="Fujita N."/>
        </authorList>
    </citation>
    <scope>NUCLEOTIDE SEQUENCE [LARGE SCALE GENOMIC DNA]</scope>
    <source>
        <strain evidence="4">NBRC 102666 / KCTC 22515 / FYK2301M01</strain>
    </source>
</reference>
<dbReference type="PANTHER" id="PTHR30388">
    <property type="entry name" value="ALDEHYDE OXIDOREDUCTASE MOLYBDENUM COFACTOR ASSEMBLY PROTEIN"/>
    <property type="match status" value="1"/>
</dbReference>
<organism evidence="3 4">
    <name type="scientific">Phycisphaera mikurensis (strain NBRC 102666 / KCTC 22515 / FYK2301M01)</name>
    <dbReference type="NCBI Taxonomy" id="1142394"/>
    <lineage>
        <taxon>Bacteria</taxon>
        <taxon>Pseudomonadati</taxon>
        <taxon>Planctomycetota</taxon>
        <taxon>Phycisphaerae</taxon>
        <taxon>Phycisphaerales</taxon>
        <taxon>Phycisphaeraceae</taxon>
        <taxon>Phycisphaera</taxon>
    </lineage>
</organism>
<gene>
    <name evidence="3" type="primary">xdhC</name>
    <name evidence="3" type="ordered locus">PSMK_30670</name>
</gene>
<dbReference type="OrthoDB" id="9773039at2"/>
<sequence>MANPRDAEHGDDTRFPDRFPELEDIPHVEILLVDAHGSTPADAGARMVVTEAGRHAGTVGGGRLEAKAIAEAQEMLRTGGSTRFRDWNLRRDVGMTCGGTVKLYLESHNASDWRIAVFGAGHVTQAVARVLVQLPCRLTCIDPRADWLAQLPEGVETRHRGEPGVPAEVDTLPDRTHVLCMTRGHAADRPVLRRIFETGRGFAFLGVIGSAAKAATLRRELEKEGVPADRIAFECPVGLPIGGNHPAEIAVSITARLLQARDAPRPRTAGAKPPRA</sequence>
<dbReference type="InterPro" id="IPR027051">
    <property type="entry name" value="XdhC_Rossmann_dom"/>
</dbReference>
<evidence type="ECO:0000313" key="3">
    <source>
        <dbReference type="EMBL" id="BAM05226.1"/>
    </source>
</evidence>
<dbReference type="InterPro" id="IPR003777">
    <property type="entry name" value="XdhC_CoxI"/>
</dbReference>
<feature type="domain" description="XdhC Rossmann" evidence="2">
    <location>
        <begin position="116"/>
        <end position="256"/>
    </location>
</feature>
<dbReference type="NCBIfam" id="TIGR02964">
    <property type="entry name" value="xanthine_xdhC"/>
    <property type="match status" value="1"/>
</dbReference>